<accession>A0A2V1PBM0</accession>
<dbReference type="RefSeq" id="WP_109385783.1">
    <property type="nucleotide sequence ID" value="NZ_QETF01000001.1"/>
</dbReference>
<dbReference type="PANTHER" id="PTHR21013">
    <property type="entry name" value="ATP SYNTHASE MITOCHONDRIAL F1 COMPLEX ASSEMBLY FACTOR 2/ATP12 PROTEIN, MITOCHONDRIAL PRECURSOR"/>
    <property type="match status" value="1"/>
</dbReference>
<dbReference type="Gene3D" id="3.30.2180.10">
    <property type="entry name" value="ATP12-like"/>
    <property type="match status" value="1"/>
</dbReference>
<evidence type="ECO:0000313" key="4">
    <source>
        <dbReference type="EMBL" id="PWG18587.1"/>
    </source>
</evidence>
<dbReference type="GO" id="GO:0043461">
    <property type="term" value="P:proton-transporting ATP synthase complex assembly"/>
    <property type="evidence" value="ECO:0007669"/>
    <property type="project" value="InterPro"/>
</dbReference>
<reference evidence="5" key="1">
    <citation type="submission" date="2018-05" db="EMBL/GenBank/DDBJ databases">
        <authorList>
            <person name="Du Z."/>
            <person name="Wang X."/>
        </authorList>
    </citation>
    <scope>NUCLEOTIDE SEQUENCE [LARGE SCALE GENOMIC DNA]</scope>
    <source>
        <strain evidence="5">WDS4C29</strain>
    </source>
</reference>
<evidence type="ECO:0000313" key="5">
    <source>
        <dbReference type="Proteomes" id="UP000245293"/>
    </source>
</evidence>
<keyword evidence="5" id="KW-1185">Reference proteome</keyword>
<sequence length="234" mass="26019">MSEWQAKRFWKEVTVVETEDGHGIELDGRPVKTPTKAPVAVPSAALAHAIAREWDAVEDVIEPVRMPMTRAANSAIDKVSVQFDEVADMLADYAGSDLLCYRAEGPEELCERQRVEWDPLLDWAEETYGARLRLGQGIMPVAQDDDALNRLRRAAHDQTVFQLTALHDLVTITGSLVLGLAISRGHLGADRAFDLSRLDEDWQIEQWGADDEAVAVAAIKRQQLEQAALLYSMV</sequence>
<comment type="caution">
    <text evidence="4">The sequence shown here is derived from an EMBL/GenBank/DDBJ whole genome shotgun (WGS) entry which is preliminary data.</text>
</comment>
<proteinExistence type="inferred from homology"/>
<evidence type="ECO:0000256" key="2">
    <source>
        <dbReference type="ARBA" id="ARBA00022946"/>
    </source>
</evidence>
<dbReference type="SUPFAM" id="SSF160909">
    <property type="entry name" value="ATP12-like"/>
    <property type="match status" value="1"/>
</dbReference>
<keyword evidence="2" id="KW-0809">Transit peptide</keyword>
<comment type="similarity">
    <text evidence="1">Belongs to the ATP12 family.</text>
</comment>
<dbReference type="InterPro" id="IPR042272">
    <property type="entry name" value="ATP12_ATP_synth-F1-assembly_N"/>
</dbReference>
<evidence type="ECO:0000256" key="1">
    <source>
        <dbReference type="ARBA" id="ARBA00008231"/>
    </source>
</evidence>
<dbReference type="Gene3D" id="1.10.3580.10">
    <property type="entry name" value="ATP12 ATPase"/>
    <property type="match status" value="1"/>
</dbReference>
<dbReference type="Proteomes" id="UP000245293">
    <property type="component" value="Unassembled WGS sequence"/>
</dbReference>
<organism evidence="4 5">
    <name type="scientific">Salibaculum griseiflavum</name>
    <dbReference type="NCBI Taxonomy" id="1914409"/>
    <lineage>
        <taxon>Bacteria</taxon>
        <taxon>Pseudomonadati</taxon>
        <taxon>Pseudomonadota</taxon>
        <taxon>Alphaproteobacteria</taxon>
        <taxon>Rhodobacterales</taxon>
        <taxon>Roseobacteraceae</taxon>
        <taxon>Salibaculum</taxon>
    </lineage>
</organism>
<dbReference type="PANTHER" id="PTHR21013:SF10">
    <property type="entry name" value="ATP SYNTHASE MITOCHONDRIAL F1 COMPLEX ASSEMBLY FACTOR 2"/>
    <property type="match status" value="1"/>
</dbReference>
<gene>
    <name evidence="4" type="ORF">DFK10_01315</name>
</gene>
<protein>
    <submittedName>
        <fullName evidence="4">ATPase</fullName>
    </submittedName>
</protein>
<dbReference type="InterPro" id="IPR011419">
    <property type="entry name" value="ATP12_ATP_synth-F1-assembly"/>
</dbReference>
<dbReference type="Pfam" id="PF07542">
    <property type="entry name" value="ATP12"/>
    <property type="match status" value="1"/>
</dbReference>
<name>A0A2V1PBM0_9RHOB</name>
<dbReference type="AlphaFoldDB" id="A0A2V1PBM0"/>
<dbReference type="OrthoDB" id="9797825at2"/>
<dbReference type="EMBL" id="QETF01000001">
    <property type="protein sequence ID" value="PWG18587.1"/>
    <property type="molecule type" value="Genomic_DNA"/>
</dbReference>
<keyword evidence="3" id="KW-0143">Chaperone</keyword>
<evidence type="ECO:0000256" key="3">
    <source>
        <dbReference type="ARBA" id="ARBA00023186"/>
    </source>
</evidence>
<dbReference type="InterPro" id="IPR023335">
    <property type="entry name" value="ATP12_ortho_dom_sf"/>
</dbReference>